<name>A0A0N0NKV2_9EURO</name>
<reference evidence="2 3" key="1">
    <citation type="submission" date="2015-06" db="EMBL/GenBank/DDBJ databases">
        <title>Draft genome of the ant-associated black yeast Phialophora attae CBS 131958.</title>
        <authorList>
            <person name="Moreno L.F."/>
            <person name="Stielow B.J."/>
            <person name="de Hoog S."/>
            <person name="Vicente V.A."/>
            <person name="Weiss V.A."/>
            <person name="de Vries M."/>
            <person name="Cruz L.M."/>
            <person name="Souza E.M."/>
        </authorList>
    </citation>
    <scope>NUCLEOTIDE SEQUENCE [LARGE SCALE GENOMIC DNA]</scope>
    <source>
        <strain evidence="2 3">CBS 131958</strain>
    </source>
</reference>
<comment type="caution">
    <text evidence="2">The sequence shown here is derived from an EMBL/GenBank/DDBJ whole genome shotgun (WGS) entry which is preliminary data.</text>
</comment>
<keyword evidence="3" id="KW-1185">Reference proteome</keyword>
<protein>
    <recommendedName>
        <fullName evidence="4">YAP1-binding protein 2</fullName>
    </recommendedName>
</protein>
<dbReference type="PANTHER" id="PTHR28020:SF1">
    <property type="entry name" value="YAP1-BINDING PROTEIN 1-RELATED"/>
    <property type="match status" value="1"/>
</dbReference>
<feature type="region of interest" description="Disordered" evidence="1">
    <location>
        <begin position="233"/>
        <end position="273"/>
    </location>
</feature>
<evidence type="ECO:0000313" key="2">
    <source>
        <dbReference type="EMBL" id="KPI38269.1"/>
    </source>
</evidence>
<accession>A0A0N0NKV2</accession>
<dbReference type="VEuPathDB" id="FungiDB:AB675_12124"/>
<feature type="compositionally biased region" description="Polar residues" evidence="1">
    <location>
        <begin position="243"/>
        <end position="252"/>
    </location>
</feature>
<dbReference type="GeneID" id="28732911"/>
<dbReference type="Proteomes" id="UP000038010">
    <property type="component" value="Unassembled WGS sequence"/>
</dbReference>
<evidence type="ECO:0000313" key="3">
    <source>
        <dbReference type="Proteomes" id="UP000038010"/>
    </source>
</evidence>
<gene>
    <name evidence="2" type="ORF">AB675_12124</name>
</gene>
<feature type="compositionally biased region" description="Acidic residues" evidence="1">
    <location>
        <begin position="380"/>
        <end position="390"/>
    </location>
</feature>
<dbReference type="InterPro" id="IPR040347">
    <property type="entry name" value="YBP1/2"/>
</dbReference>
<dbReference type="EMBL" id="LFJN01000019">
    <property type="protein sequence ID" value="KPI38269.1"/>
    <property type="molecule type" value="Genomic_DNA"/>
</dbReference>
<dbReference type="AlphaFoldDB" id="A0A0N0NKV2"/>
<sequence>MATALLAQSDESPITAALPPNTDYITYLTILEYQLNPSNLALLNNVLKKDDGTLAKEIGWDLLRLVLPMLNEAPSEARECLELIAKQGNPREVVVRIAEELEKLGQSLDDVESDDSVSEEEGDDGLPTFAGEAPRVHLGQMKLDGMPEAEKMPSPQPDAMPERFQRHGSDDVLVFHALLSMLSVVHPRIKTQYPSRFLATSLPAALSAYRRMPITTGTTEIVLRCLNSLAGRQRPPVPLRPSATEQSQTQHGQAPLPDPEAPQEAQAGTNVASQSEKDIIKRLLQAVMLEALDEYVASLQGDGLASMLWTRRLRESAQRKTILTAPGKPTAIDIFTIPPFNNRDVLMRKFVSLSDVLEINAEAQIERILNPPSISAQDNDALETESEEPSEYPTSPSQIPFPTTGVVLMLAASQFARDAKTDSAIDLRAIAQLFNVTTPFSDSPKIPSPGIHDALHSLILRSITSQPSGISSLGSNPYIRILSILTQAFTITPDIQSRDDAHYLATKLLQIQPDSALRLTAIKQTLKCEAVTQLRPTGGLQTVPLATPFTEGALKAVGINWLKDDLLASLQGAAATADKVESSRQPLEAKILQEDDTLKALLFGSNIPSPPADDAKDDSAVSKILLALPYYIALLNFCTVLISRLPPSTGADLKPDAIALVEKLKPWWVYFIDILDRGKKASDEAEIEAEDIMTSASDIYAFEDAGLRLEGVLVPAAIEAALAAASDS</sequence>
<feature type="compositionally biased region" description="Acidic residues" evidence="1">
    <location>
        <begin position="109"/>
        <end position="124"/>
    </location>
</feature>
<feature type="region of interest" description="Disordered" evidence="1">
    <location>
        <begin position="370"/>
        <end position="399"/>
    </location>
</feature>
<dbReference type="PANTHER" id="PTHR28020">
    <property type="entry name" value="YAP1-BINDING PROTEIN 1-RELATED"/>
    <property type="match status" value="1"/>
</dbReference>
<dbReference type="Pfam" id="PF08568">
    <property type="entry name" value="Kinetochor_Ybp2"/>
    <property type="match status" value="1"/>
</dbReference>
<evidence type="ECO:0008006" key="4">
    <source>
        <dbReference type="Google" id="ProtNLM"/>
    </source>
</evidence>
<evidence type="ECO:0000256" key="1">
    <source>
        <dbReference type="SAM" id="MobiDB-lite"/>
    </source>
</evidence>
<dbReference type="InterPro" id="IPR013877">
    <property type="entry name" value="YAP-bd/ALF4/Glomulin"/>
</dbReference>
<dbReference type="OrthoDB" id="5396786at2759"/>
<dbReference type="GO" id="GO:0005737">
    <property type="term" value="C:cytoplasm"/>
    <property type="evidence" value="ECO:0007669"/>
    <property type="project" value="TreeGrafter"/>
</dbReference>
<organism evidence="2 3">
    <name type="scientific">Cyphellophora attinorum</name>
    <dbReference type="NCBI Taxonomy" id="1664694"/>
    <lineage>
        <taxon>Eukaryota</taxon>
        <taxon>Fungi</taxon>
        <taxon>Dikarya</taxon>
        <taxon>Ascomycota</taxon>
        <taxon>Pezizomycotina</taxon>
        <taxon>Eurotiomycetes</taxon>
        <taxon>Chaetothyriomycetidae</taxon>
        <taxon>Chaetothyriales</taxon>
        <taxon>Cyphellophoraceae</taxon>
        <taxon>Cyphellophora</taxon>
    </lineage>
</organism>
<dbReference type="GO" id="GO:0034599">
    <property type="term" value="P:cellular response to oxidative stress"/>
    <property type="evidence" value="ECO:0007669"/>
    <property type="project" value="InterPro"/>
</dbReference>
<dbReference type="RefSeq" id="XP_017998232.1">
    <property type="nucleotide sequence ID" value="XM_018141030.1"/>
</dbReference>
<feature type="region of interest" description="Disordered" evidence="1">
    <location>
        <begin position="106"/>
        <end position="133"/>
    </location>
</feature>
<dbReference type="STRING" id="1664694.A0A0N0NKV2"/>
<proteinExistence type="predicted"/>